<dbReference type="Proteomes" id="UP001162483">
    <property type="component" value="Unassembled WGS sequence"/>
</dbReference>
<feature type="transmembrane region" description="Helical" evidence="1">
    <location>
        <begin position="7"/>
        <end position="30"/>
    </location>
</feature>
<evidence type="ECO:0000256" key="1">
    <source>
        <dbReference type="SAM" id="Phobius"/>
    </source>
</evidence>
<sequence length="52" mass="5698">MMSRSDILFTTIHVIGQSVIICAAIGGYSLQSPCLSRRFLIGTRLSPTITDR</sequence>
<keyword evidence="1" id="KW-0812">Transmembrane</keyword>
<name>A0ABN9CDJ6_9NEOB</name>
<comment type="caution">
    <text evidence="2">The sequence shown here is derived from an EMBL/GenBank/DDBJ whole genome shotgun (WGS) entry which is preliminary data.</text>
</comment>
<keyword evidence="1" id="KW-0472">Membrane</keyword>
<proteinExistence type="predicted"/>
<reference evidence="2" key="1">
    <citation type="submission" date="2023-05" db="EMBL/GenBank/DDBJ databases">
        <authorList>
            <person name="Stuckert A."/>
        </authorList>
    </citation>
    <scope>NUCLEOTIDE SEQUENCE</scope>
</reference>
<accession>A0ABN9CDJ6</accession>
<keyword evidence="1" id="KW-1133">Transmembrane helix</keyword>
<gene>
    <name evidence="2" type="ORF">SPARVUS_LOCUS4850063</name>
</gene>
<keyword evidence="3" id="KW-1185">Reference proteome</keyword>
<evidence type="ECO:0000313" key="2">
    <source>
        <dbReference type="EMBL" id="CAI9558159.1"/>
    </source>
</evidence>
<dbReference type="EMBL" id="CATNWA010009503">
    <property type="protein sequence ID" value="CAI9558159.1"/>
    <property type="molecule type" value="Genomic_DNA"/>
</dbReference>
<protein>
    <submittedName>
        <fullName evidence="2">Uncharacterized protein</fullName>
    </submittedName>
</protein>
<organism evidence="2 3">
    <name type="scientific">Staurois parvus</name>
    <dbReference type="NCBI Taxonomy" id="386267"/>
    <lineage>
        <taxon>Eukaryota</taxon>
        <taxon>Metazoa</taxon>
        <taxon>Chordata</taxon>
        <taxon>Craniata</taxon>
        <taxon>Vertebrata</taxon>
        <taxon>Euteleostomi</taxon>
        <taxon>Amphibia</taxon>
        <taxon>Batrachia</taxon>
        <taxon>Anura</taxon>
        <taxon>Neobatrachia</taxon>
        <taxon>Ranoidea</taxon>
        <taxon>Ranidae</taxon>
        <taxon>Staurois</taxon>
    </lineage>
</organism>
<evidence type="ECO:0000313" key="3">
    <source>
        <dbReference type="Proteomes" id="UP001162483"/>
    </source>
</evidence>